<dbReference type="SMART" id="SM00060">
    <property type="entry name" value="FN3"/>
    <property type="match status" value="3"/>
</dbReference>
<keyword evidence="3" id="KW-1185">Reference proteome</keyword>
<sequence>MRRNLKHHILTICKEDRNCSACTTPCRETLSDTGKCGQNACLESFDVSSCERSCDFLHEIFSEKPGACPVVNNVSNYECTAECRLDGDCLETSKCCAWGCSRRCLQPVKSSTTFKRKSLFTIPPLPSTITVQERKRKRSAVVRWESKGGQDLSDLYVIEWRWGLHPEAMTNWQTVALKNKDYAILKHLLSPGRFYQFRVAAVNRFGTHGFSEPSQPFKLSKEARAPGPPRELSLGEAKLDGEQWRQSISWTQPLSDLPITGYQVSWAISNDQELKSYEEMLRRQASTDKHEKRDVDEEEWTIVERDRTTVIVPSHSTQTFLERLDSKTVYLIEIQAMADSAEGQLNGEKAVTFVKTKGFDELDELDKLEKNENPLPNVPTGAPGKVEEVDRLHVETPHFTDSLIIPINWLNSRICGPKRRTFNVKYSPEKCANGHSLNKKNEEKTQDCSISLQNLDFQCTYLVQIFVDDQEKPGVIGSFETRSCEETPTTGKAPCDFERTKLRCAWDFASIECNWDRLIAGERDTIIGYRLVLSSALRDDHNISILPPQTRRTRFDGVIPSKEYHVEIQPITNRGVGVAETVIIPAIEEIDPSDPQLNQLESLNLLNGTLKEKRIEKWQ</sequence>
<dbReference type="InterPro" id="IPR036116">
    <property type="entry name" value="FN3_sf"/>
</dbReference>
<dbReference type="GO" id="GO:0005576">
    <property type="term" value="C:extracellular region"/>
    <property type="evidence" value="ECO:0007669"/>
    <property type="project" value="InterPro"/>
</dbReference>
<dbReference type="Pfam" id="PF00041">
    <property type="entry name" value="fn3"/>
    <property type="match status" value="1"/>
</dbReference>
<dbReference type="InterPro" id="IPR042447">
    <property type="entry name" value="Anosmin-1"/>
</dbReference>
<proteinExistence type="predicted"/>
<dbReference type="Pfam" id="PF00095">
    <property type="entry name" value="WAP"/>
    <property type="match status" value="1"/>
</dbReference>
<dbReference type="AlphaFoldDB" id="A0AAF3EG15"/>
<dbReference type="GO" id="GO:0009986">
    <property type="term" value="C:cell surface"/>
    <property type="evidence" value="ECO:0007669"/>
    <property type="project" value="TreeGrafter"/>
</dbReference>
<reference evidence="4" key="1">
    <citation type="submission" date="2024-02" db="UniProtKB">
        <authorList>
            <consortium name="WormBaseParasite"/>
        </authorList>
    </citation>
    <scope>IDENTIFICATION</scope>
</reference>
<organism evidence="3 4">
    <name type="scientific">Mesorhabditis belari</name>
    <dbReference type="NCBI Taxonomy" id="2138241"/>
    <lineage>
        <taxon>Eukaryota</taxon>
        <taxon>Metazoa</taxon>
        <taxon>Ecdysozoa</taxon>
        <taxon>Nematoda</taxon>
        <taxon>Chromadorea</taxon>
        <taxon>Rhabditida</taxon>
        <taxon>Rhabditina</taxon>
        <taxon>Rhabditomorpha</taxon>
        <taxon>Rhabditoidea</taxon>
        <taxon>Rhabditidae</taxon>
        <taxon>Mesorhabditinae</taxon>
        <taxon>Mesorhabditis</taxon>
    </lineage>
</organism>
<feature type="domain" description="WAP" evidence="2">
    <location>
        <begin position="61"/>
        <end position="108"/>
    </location>
</feature>
<dbReference type="PANTHER" id="PTHR14131:SF5">
    <property type="entry name" value="ANOSMIN-1"/>
    <property type="match status" value="1"/>
</dbReference>
<dbReference type="SUPFAM" id="SSF49265">
    <property type="entry name" value="Fibronectin type III"/>
    <property type="match status" value="2"/>
</dbReference>
<evidence type="ECO:0000259" key="2">
    <source>
        <dbReference type="PROSITE" id="PS51390"/>
    </source>
</evidence>
<dbReference type="CDD" id="cd00199">
    <property type="entry name" value="WAP"/>
    <property type="match status" value="1"/>
</dbReference>
<dbReference type="SMART" id="SM00217">
    <property type="entry name" value="WAP"/>
    <property type="match status" value="1"/>
</dbReference>
<dbReference type="Gene3D" id="4.10.75.10">
    <property type="entry name" value="Elafin-like"/>
    <property type="match status" value="1"/>
</dbReference>
<dbReference type="PANTHER" id="PTHR14131">
    <property type="entry name" value="ANOSMIN"/>
    <property type="match status" value="1"/>
</dbReference>
<dbReference type="WBParaSite" id="MBELARI_LOCUS12931">
    <property type="protein sequence ID" value="MBELARI_LOCUS12931"/>
    <property type="gene ID" value="MBELARI_LOCUS12931"/>
</dbReference>
<accession>A0AAF3EG15</accession>
<dbReference type="PROSITE" id="PS50853">
    <property type="entry name" value="FN3"/>
    <property type="match status" value="1"/>
</dbReference>
<dbReference type="InterPro" id="IPR036645">
    <property type="entry name" value="Elafin-like_sf"/>
</dbReference>
<evidence type="ECO:0000313" key="3">
    <source>
        <dbReference type="Proteomes" id="UP000887575"/>
    </source>
</evidence>
<dbReference type="PROSITE" id="PS51390">
    <property type="entry name" value="WAP"/>
    <property type="match status" value="1"/>
</dbReference>
<evidence type="ECO:0000259" key="1">
    <source>
        <dbReference type="PROSITE" id="PS50853"/>
    </source>
</evidence>
<dbReference type="InterPro" id="IPR008197">
    <property type="entry name" value="WAP_dom"/>
</dbReference>
<dbReference type="InterPro" id="IPR013783">
    <property type="entry name" value="Ig-like_fold"/>
</dbReference>
<dbReference type="SUPFAM" id="SSF57256">
    <property type="entry name" value="Elafin-like"/>
    <property type="match status" value="1"/>
</dbReference>
<evidence type="ECO:0000313" key="4">
    <source>
        <dbReference type="WBParaSite" id="MBELARI_LOCUS12931"/>
    </source>
</evidence>
<dbReference type="CDD" id="cd00063">
    <property type="entry name" value="FN3"/>
    <property type="match status" value="3"/>
</dbReference>
<dbReference type="GO" id="GO:0030414">
    <property type="term" value="F:peptidase inhibitor activity"/>
    <property type="evidence" value="ECO:0007669"/>
    <property type="project" value="InterPro"/>
</dbReference>
<dbReference type="GO" id="GO:0030182">
    <property type="term" value="P:neuron differentiation"/>
    <property type="evidence" value="ECO:0007669"/>
    <property type="project" value="TreeGrafter"/>
</dbReference>
<protein>
    <submittedName>
        <fullName evidence="4">Anosmin-1</fullName>
    </submittedName>
</protein>
<dbReference type="Gene3D" id="2.60.40.10">
    <property type="entry name" value="Immunoglobulins"/>
    <property type="match status" value="3"/>
</dbReference>
<dbReference type="Proteomes" id="UP000887575">
    <property type="component" value="Unassembled WGS sequence"/>
</dbReference>
<feature type="domain" description="Fibronectin type-III" evidence="1">
    <location>
        <begin position="125"/>
        <end position="223"/>
    </location>
</feature>
<dbReference type="InterPro" id="IPR003961">
    <property type="entry name" value="FN3_dom"/>
</dbReference>
<name>A0AAF3EG15_9BILA</name>